<dbReference type="AlphaFoldDB" id="A0A1Z2L3V4"/>
<dbReference type="KEGG" id="salj:SMD11_3331"/>
<dbReference type="PROSITE" id="PS00622">
    <property type="entry name" value="HTH_LUXR_1"/>
    <property type="match status" value="1"/>
</dbReference>
<accession>A0A1Z2L3V4</accession>
<keyword evidence="2" id="KW-0238">DNA-binding</keyword>
<dbReference type="PROSITE" id="PS50043">
    <property type="entry name" value="HTH_LUXR_2"/>
    <property type="match status" value="1"/>
</dbReference>
<evidence type="ECO:0000256" key="1">
    <source>
        <dbReference type="ARBA" id="ARBA00022553"/>
    </source>
</evidence>
<dbReference type="InterPro" id="IPR000792">
    <property type="entry name" value="Tscrpt_reg_LuxR_C"/>
</dbReference>
<dbReference type="SUPFAM" id="SSF52172">
    <property type="entry name" value="CheY-like"/>
    <property type="match status" value="1"/>
</dbReference>
<dbReference type="RefSeq" id="WP_087927158.1">
    <property type="nucleotide sequence ID" value="NZ_CP021744.1"/>
</dbReference>
<evidence type="ECO:0008006" key="8">
    <source>
        <dbReference type="Google" id="ProtNLM"/>
    </source>
</evidence>
<protein>
    <recommendedName>
        <fullName evidence="8">DNA-binding response regulator</fullName>
    </recommendedName>
</protein>
<dbReference type="InterPro" id="IPR058245">
    <property type="entry name" value="NreC/VraR/RcsB-like_REC"/>
</dbReference>
<dbReference type="SMART" id="SM00448">
    <property type="entry name" value="REC"/>
    <property type="match status" value="1"/>
</dbReference>
<feature type="domain" description="HTH luxR-type" evidence="4">
    <location>
        <begin position="141"/>
        <end position="206"/>
    </location>
</feature>
<dbReference type="InterPro" id="IPR011006">
    <property type="entry name" value="CheY-like_superfamily"/>
</dbReference>
<dbReference type="PRINTS" id="PR00038">
    <property type="entry name" value="HTHLUXR"/>
</dbReference>
<reference evidence="6 7" key="1">
    <citation type="submission" date="2017-06" db="EMBL/GenBank/DDBJ databases">
        <title>Streptomyces albireticuli Genome sequencing and assembly.</title>
        <authorList>
            <person name="Wang Y."/>
            <person name="Du B."/>
            <person name="Ding Y."/>
            <person name="Liu H."/>
            <person name="Hou Q."/>
            <person name="Liu K."/>
            <person name="Yao L."/>
            <person name="Wang C."/>
        </authorList>
    </citation>
    <scope>NUCLEOTIDE SEQUENCE [LARGE SCALE GENOMIC DNA]</scope>
    <source>
        <strain evidence="6 7">MDJK11</strain>
    </source>
</reference>
<dbReference type="SUPFAM" id="SSF46894">
    <property type="entry name" value="C-terminal effector domain of the bipartite response regulators"/>
    <property type="match status" value="1"/>
</dbReference>
<dbReference type="CDD" id="cd17535">
    <property type="entry name" value="REC_NarL-like"/>
    <property type="match status" value="1"/>
</dbReference>
<dbReference type="InterPro" id="IPR039420">
    <property type="entry name" value="WalR-like"/>
</dbReference>
<dbReference type="GO" id="GO:0003677">
    <property type="term" value="F:DNA binding"/>
    <property type="evidence" value="ECO:0007669"/>
    <property type="project" value="UniProtKB-KW"/>
</dbReference>
<dbReference type="SMART" id="SM00421">
    <property type="entry name" value="HTH_LUXR"/>
    <property type="match status" value="1"/>
</dbReference>
<dbReference type="Proteomes" id="UP000195755">
    <property type="component" value="Chromosome"/>
</dbReference>
<dbReference type="Gene3D" id="1.10.10.10">
    <property type="entry name" value="Winged helix-like DNA-binding domain superfamily/Winged helix DNA-binding domain"/>
    <property type="match status" value="1"/>
</dbReference>
<evidence type="ECO:0000256" key="3">
    <source>
        <dbReference type="PROSITE-ProRule" id="PRU00169"/>
    </source>
</evidence>
<dbReference type="Pfam" id="PF00196">
    <property type="entry name" value="GerE"/>
    <property type="match status" value="1"/>
</dbReference>
<feature type="modified residue" description="4-aspartylphosphate" evidence="3">
    <location>
        <position position="56"/>
    </location>
</feature>
<dbReference type="InterPro" id="IPR001789">
    <property type="entry name" value="Sig_transdc_resp-reg_receiver"/>
</dbReference>
<dbReference type="OrthoDB" id="9808843at2"/>
<evidence type="ECO:0000256" key="2">
    <source>
        <dbReference type="ARBA" id="ARBA00023125"/>
    </source>
</evidence>
<proteinExistence type="predicted"/>
<evidence type="ECO:0000259" key="5">
    <source>
        <dbReference type="PROSITE" id="PS50110"/>
    </source>
</evidence>
<dbReference type="PANTHER" id="PTHR43214">
    <property type="entry name" value="TWO-COMPONENT RESPONSE REGULATOR"/>
    <property type="match status" value="1"/>
</dbReference>
<evidence type="ECO:0000313" key="7">
    <source>
        <dbReference type="Proteomes" id="UP000195755"/>
    </source>
</evidence>
<dbReference type="GO" id="GO:0006355">
    <property type="term" value="P:regulation of DNA-templated transcription"/>
    <property type="evidence" value="ECO:0007669"/>
    <property type="project" value="InterPro"/>
</dbReference>
<sequence>MDTIRILIADDHTLLRNALAEILHTTEEFEVVATAGSAPEAIRLAAEHQPDITLLDIGMPGNAHPPTTVRKLQQAAPSGGILVLTMHDDPQLVQALLPLGIRGFLHKTVSHQALFAAVREATTPGSRITLSLSAESLAAPPPPAPGPLSPREAQVVELAAHGLSNYQIARRLDITEGTVKRHMRNIFDKLGVGSRVEAANKSVELGLIEPPVAAPKRMGRRYREYPESA</sequence>
<dbReference type="InterPro" id="IPR036388">
    <property type="entry name" value="WH-like_DNA-bd_sf"/>
</dbReference>
<name>A0A1Z2L3V4_9ACTN</name>
<dbReference type="EMBL" id="CP021744">
    <property type="protein sequence ID" value="ARZ68967.1"/>
    <property type="molecule type" value="Genomic_DNA"/>
</dbReference>
<dbReference type="Pfam" id="PF00072">
    <property type="entry name" value="Response_reg"/>
    <property type="match status" value="1"/>
</dbReference>
<evidence type="ECO:0000259" key="4">
    <source>
        <dbReference type="PROSITE" id="PS50043"/>
    </source>
</evidence>
<dbReference type="InterPro" id="IPR016032">
    <property type="entry name" value="Sig_transdc_resp-reg_C-effctor"/>
</dbReference>
<evidence type="ECO:0000313" key="6">
    <source>
        <dbReference type="EMBL" id="ARZ68967.1"/>
    </source>
</evidence>
<organism evidence="6 7">
    <name type="scientific">Streptomyces albireticuli</name>
    <dbReference type="NCBI Taxonomy" id="1940"/>
    <lineage>
        <taxon>Bacteria</taxon>
        <taxon>Bacillati</taxon>
        <taxon>Actinomycetota</taxon>
        <taxon>Actinomycetes</taxon>
        <taxon>Kitasatosporales</taxon>
        <taxon>Streptomycetaceae</taxon>
        <taxon>Streptomyces</taxon>
    </lineage>
</organism>
<keyword evidence="1 3" id="KW-0597">Phosphoprotein</keyword>
<gene>
    <name evidence="6" type="ORF">SMD11_3331</name>
</gene>
<feature type="domain" description="Response regulatory" evidence="5">
    <location>
        <begin position="5"/>
        <end position="122"/>
    </location>
</feature>
<dbReference type="GO" id="GO:0000160">
    <property type="term" value="P:phosphorelay signal transduction system"/>
    <property type="evidence" value="ECO:0007669"/>
    <property type="project" value="InterPro"/>
</dbReference>
<dbReference type="CDD" id="cd06170">
    <property type="entry name" value="LuxR_C_like"/>
    <property type="match status" value="1"/>
</dbReference>
<dbReference type="PROSITE" id="PS50110">
    <property type="entry name" value="RESPONSE_REGULATORY"/>
    <property type="match status" value="1"/>
</dbReference>
<dbReference type="Gene3D" id="3.40.50.2300">
    <property type="match status" value="1"/>
</dbReference>